<accession>A0A6A2XFP2</accession>
<dbReference type="AlphaFoldDB" id="A0A6A2XFP2"/>
<keyword evidence="3" id="KW-1185">Reference proteome</keyword>
<evidence type="ECO:0000313" key="3">
    <source>
        <dbReference type="Proteomes" id="UP000436088"/>
    </source>
</evidence>
<comment type="caution">
    <text evidence="2">The sequence shown here is derived from an EMBL/GenBank/DDBJ whole genome shotgun (WGS) entry which is preliminary data.</text>
</comment>
<dbReference type="EMBL" id="VEPZ02001417">
    <property type="protein sequence ID" value="KAE8674573.1"/>
    <property type="molecule type" value="Genomic_DNA"/>
</dbReference>
<evidence type="ECO:0000313" key="2">
    <source>
        <dbReference type="EMBL" id="KAE8674573.1"/>
    </source>
</evidence>
<name>A0A6A2XFP2_HIBSY</name>
<feature type="domain" description="Reverse transcriptase zinc-binding" evidence="1">
    <location>
        <begin position="98"/>
        <end position="157"/>
    </location>
</feature>
<gene>
    <name evidence="2" type="ORF">F3Y22_tig00111745pilonHSYRG00137</name>
</gene>
<dbReference type="InterPro" id="IPR026960">
    <property type="entry name" value="RVT-Znf"/>
</dbReference>
<protein>
    <recommendedName>
        <fullName evidence="1">Reverse transcriptase zinc-binding domain-containing protein</fullName>
    </recommendedName>
</protein>
<organism evidence="2 3">
    <name type="scientific">Hibiscus syriacus</name>
    <name type="common">Rose of Sharon</name>
    <dbReference type="NCBI Taxonomy" id="106335"/>
    <lineage>
        <taxon>Eukaryota</taxon>
        <taxon>Viridiplantae</taxon>
        <taxon>Streptophyta</taxon>
        <taxon>Embryophyta</taxon>
        <taxon>Tracheophyta</taxon>
        <taxon>Spermatophyta</taxon>
        <taxon>Magnoliopsida</taxon>
        <taxon>eudicotyledons</taxon>
        <taxon>Gunneridae</taxon>
        <taxon>Pentapetalae</taxon>
        <taxon>rosids</taxon>
        <taxon>malvids</taxon>
        <taxon>Malvales</taxon>
        <taxon>Malvaceae</taxon>
        <taxon>Malvoideae</taxon>
        <taxon>Hibiscus</taxon>
    </lineage>
</organism>
<sequence>MTIEADTMVIGNHNDAILPKAVSYRTSSWMWRSLVNPAGNFLSVFLTDLSLAVNKTGKIKDFGCRVLDSWEWRIELRRPFFEWEKPIWNEFIQVSCDRLVEDHVWRFVWIKLVPPKVSVFVWKAVYQRLSVMVELLKRGVNCSDQVCCLHCKLAPEENESKTALVSGILRFDLDSMDLQKSYQI</sequence>
<dbReference type="Pfam" id="PF13966">
    <property type="entry name" value="zf-RVT"/>
    <property type="match status" value="1"/>
</dbReference>
<proteinExistence type="predicted"/>
<reference evidence="2" key="1">
    <citation type="submission" date="2019-09" db="EMBL/GenBank/DDBJ databases">
        <title>Draft genome information of white flower Hibiscus syriacus.</title>
        <authorList>
            <person name="Kim Y.-M."/>
        </authorList>
    </citation>
    <scope>NUCLEOTIDE SEQUENCE [LARGE SCALE GENOMIC DNA]</scope>
    <source>
        <strain evidence="2">YM2019G1</strain>
    </source>
</reference>
<evidence type="ECO:0000259" key="1">
    <source>
        <dbReference type="Pfam" id="PF13966"/>
    </source>
</evidence>
<dbReference type="Proteomes" id="UP000436088">
    <property type="component" value="Unassembled WGS sequence"/>
</dbReference>